<organism evidence="3 4">
    <name type="scientific">Pichia membranifaciens</name>
    <dbReference type="NCBI Taxonomy" id="4926"/>
    <lineage>
        <taxon>Eukaryota</taxon>
        <taxon>Fungi</taxon>
        <taxon>Dikarya</taxon>
        <taxon>Ascomycota</taxon>
        <taxon>Saccharomycotina</taxon>
        <taxon>Pichiomycetes</taxon>
        <taxon>Pichiales</taxon>
        <taxon>Pichiaceae</taxon>
        <taxon>Pichia</taxon>
    </lineage>
</organism>
<protein>
    <recommendedName>
        <fullName evidence="2">RanBD1 domain-containing protein</fullName>
    </recommendedName>
</protein>
<dbReference type="InterPro" id="IPR045255">
    <property type="entry name" value="RanBP1-like"/>
</dbReference>
<proteinExistence type="predicted"/>
<feature type="domain" description="RanBD1" evidence="2">
    <location>
        <begin position="75"/>
        <end position="211"/>
    </location>
</feature>
<dbReference type="GO" id="GO:0006913">
    <property type="term" value="P:nucleocytoplasmic transport"/>
    <property type="evidence" value="ECO:0007669"/>
    <property type="project" value="InterPro"/>
</dbReference>
<dbReference type="SUPFAM" id="SSF50729">
    <property type="entry name" value="PH domain-like"/>
    <property type="match status" value="1"/>
</dbReference>
<dbReference type="FunFam" id="2.30.29.30:FF:000312">
    <property type="entry name" value="Ran binding protein 1"/>
    <property type="match status" value="1"/>
</dbReference>
<accession>A0A1Q2YFM8</accession>
<dbReference type="InterPro" id="IPR011993">
    <property type="entry name" value="PH-like_dom_sf"/>
</dbReference>
<dbReference type="GO" id="GO:0005096">
    <property type="term" value="F:GTPase activator activity"/>
    <property type="evidence" value="ECO:0007669"/>
    <property type="project" value="TreeGrafter"/>
</dbReference>
<dbReference type="AlphaFoldDB" id="A0A1Q2YFM8"/>
<dbReference type="PROSITE" id="PS50196">
    <property type="entry name" value="RANBD1"/>
    <property type="match status" value="1"/>
</dbReference>
<dbReference type="InterPro" id="IPR045256">
    <property type="entry name" value="RanBP1_RanBD"/>
</dbReference>
<dbReference type="SMART" id="SM00160">
    <property type="entry name" value="RanBD"/>
    <property type="match status" value="1"/>
</dbReference>
<dbReference type="PANTHER" id="PTHR23138:SF87">
    <property type="entry name" value="E3 SUMO-PROTEIN LIGASE RANBP2"/>
    <property type="match status" value="1"/>
</dbReference>
<evidence type="ECO:0000313" key="3">
    <source>
        <dbReference type="EMBL" id="GAV28285.1"/>
    </source>
</evidence>
<dbReference type="PANTHER" id="PTHR23138">
    <property type="entry name" value="RAN BINDING PROTEIN"/>
    <property type="match status" value="1"/>
</dbReference>
<evidence type="ECO:0000259" key="2">
    <source>
        <dbReference type="PROSITE" id="PS50196"/>
    </source>
</evidence>
<dbReference type="Gene3D" id="2.30.29.30">
    <property type="entry name" value="Pleckstrin-homology domain (PH domain)/Phosphotyrosine-binding domain (PTB)"/>
    <property type="match status" value="1"/>
</dbReference>
<name>A0A1Q2YFM8_9ASCO</name>
<keyword evidence="4" id="KW-1185">Reference proteome</keyword>
<dbReference type="EMBL" id="BDGI01000064">
    <property type="protein sequence ID" value="GAV28285.1"/>
    <property type="molecule type" value="Genomic_DNA"/>
</dbReference>
<dbReference type="Proteomes" id="UP000186136">
    <property type="component" value="Unassembled WGS sequence"/>
</dbReference>
<dbReference type="InterPro" id="IPR000156">
    <property type="entry name" value="Ran_bind_dom"/>
</dbReference>
<evidence type="ECO:0000256" key="1">
    <source>
        <dbReference type="SAM" id="MobiDB-lite"/>
    </source>
</evidence>
<sequence length="213" mass="23879">MSAKEETTSTTAAASQQKPPTANVFAMFGGASAKKSAAVEEKKEEGAEKDKDVDSKTEKDGAKEDAADEEEPDVHFEPLVKLEKVEVKTNEENEDVLFKIRAKLFKFHPDTKEWKERGTGDVKFLKHKETGKVRLLMRRDKTLKVCANHLIAPEYTLKPNVGSDRSWVYSVTADVSEGVPEAQTLAIRFGNKENAEKFKEEFESAQKINKESK</sequence>
<feature type="compositionally biased region" description="Low complexity" evidence="1">
    <location>
        <begin position="8"/>
        <end position="18"/>
    </location>
</feature>
<dbReference type="CDD" id="cd13179">
    <property type="entry name" value="RanBD_RanBP1"/>
    <property type="match status" value="1"/>
</dbReference>
<dbReference type="GO" id="GO:0005643">
    <property type="term" value="C:nuclear pore"/>
    <property type="evidence" value="ECO:0007669"/>
    <property type="project" value="TreeGrafter"/>
</dbReference>
<evidence type="ECO:0000313" key="4">
    <source>
        <dbReference type="Proteomes" id="UP000186136"/>
    </source>
</evidence>
<dbReference type="GO" id="GO:0005737">
    <property type="term" value="C:cytoplasm"/>
    <property type="evidence" value="ECO:0007669"/>
    <property type="project" value="TreeGrafter"/>
</dbReference>
<gene>
    <name evidence="3" type="ORF">PMKS-001755</name>
</gene>
<feature type="compositionally biased region" description="Basic and acidic residues" evidence="1">
    <location>
        <begin position="37"/>
        <end position="65"/>
    </location>
</feature>
<comment type="caution">
    <text evidence="3">The sequence shown here is derived from an EMBL/GenBank/DDBJ whole genome shotgun (WGS) entry which is preliminary data.</text>
</comment>
<feature type="region of interest" description="Disordered" evidence="1">
    <location>
        <begin position="1"/>
        <end position="77"/>
    </location>
</feature>
<dbReference type="OrthoDB" id="2357150at2759"/>
<reference evidence="3 4" key="1">
    <citation type="submission" date="2016-08" db="EMBL/GenBank/DDBJ databases">
        <title>Whole genome shotgun sequence of Pichia membranifaciens KS47-1.</title>
        <authorList>
            <person name="Konishi M."/>
            <person name="Ishida M."/>
            <person name="Arakawa T."/>
            <person name="Kato Y."/>
            <person name="Horiuchi J."/>
        </authorList>
    </citation>
    <scope>NUCLEOTIDE SEQUENCE [LARGE SCALE GENOMIC DNA]</scope>
    <source>
        <strain evidence="3 4">KS47-1</strain>
    </source>
</reference>
<dbReference type="Pfam" id="PF00638">
    <property type="entry name" value="Ran_BP1"/>
    <property type="match status" value="1"/>
</dbReference>